<dbReference type="GeneID" id="54292991"/>
<reference evidence="2" key="1">
    <citation type="journal article" date="2020" name="Stud. Mycol.">
        <title>101 Dothideomycetes genomes: a test case for predicting lifestyles and emergence of pathogens.</title>
        <authorList>
            <person name="Haridas S."/>
            <person name="Albert R."/>
            <person name="Binder M."/>
            <person name="Bloem J."/>
            <person name="Labutti K."/>
            <person name="Salamov A."/>
            <person name="Andreopoulos B."/>
            <person name="Baker S."/>
            <person name="Barry K."/>
            <person name="Bills G."/>
            <person name="Bluhm B."/>
            <person name="Cannon C."/>
            <person name="Castanera R."/>
            <person name="Culley D."/>
            <person name="Daum C."/>
            <person name="Ezra D."/>
            <person name="Gonzalez J."/>
            <person name="Henrissat B."/>
            <person name="Kuo A."/>
            <person name="Liang C."/>
            <person name="Lipzen A."/>
            <person name="Lutzoni F."/>
            <person name="Magnuson J."/>
            <person name="Mondo S."/>
            <person name="Nolan M."/>
            <person name="Ohm R."/>
            <person name="Pangilinan J."/>
            <person name="Park H.-J."/>
            <person name="Ramirez L."/>
            <person name="Alfaro M."/>
            <person name="Sun H."/>
            <person name="Tritt A."/>
            <person name="Yoshinaga Y."/>
            <person name="Zwiers L.-H."/>
            <person name="Turgeon B."/>
            <person name="Goodwin S."/>
            <person name="Spatafora J."/>
            <person name="Crous P."/>
            <person name="Grigoriev I."/>
        </authorList>
    </citation>
    <scope>NUCLEOTIDE SEQUENCE</scope>
    <source>
        <strain evidence="2">CBS 121167</strain>
    </source>
</reference>
<protein>
    <submittedName>
        <fullName evidence="2">Uncharacterized protein</fullName>
    </submittedName>
</protein>
<accession>A0A6A6BL73</accession>
<gene>
    <name evidence="2" type="ORF">K452DRAFT_147426</name>
</gene>
<feature type="region of interest" description="Disordered" evidence="1">
    <location>
        <begin position="1"/>
        <end position="33"/>
    </location>
</feature>
<evidence type="ECO:0000313" key="2">
    <source>
        <dbReference type="EMBL" id="KAF2144786.1"/>
    </source>
</evidence>
<organism evidence="2 3">
    <name type="scientific">Aplosporella prunicola CBS 121167</name>
    <dbReference type="NCBI Taxonomy" id="1176127"/>
    <lineage>
        <taxon>Eukaryota</taxon>
        <taxon>Fungi</taxon>
        <taxon>Dikarya</taxon>
        <taxon>Ascomycota</taxon>
        <taxon>Pezizomycotina</taxon>
        <taxon>Dothideomycetes</taxon>
        <taxon>Dothideomycetes incertae sedis</taxon>
        <taxon>Botryosphaeriales</taxon>
        <taxon>Aplosporellaceae</taxon>
        <taxon>Aplosporella</taxon>
    </lineage>
</organism>
<dbReference type="EMBL" id="ML995479">
    <property type="protein sequence ID" value="KAF2144786.1"/>
    <property type="molecule type" value="Genomic_DNA"/>
</dbReference>
<feature type="region of interest" description="Disordered" evidence="1">
    <location>
        <begin position="79"/>
        <end position="154"/>
    </location>
</feature>
<feature type="compositionally biased region" description="Polar residues" evidence="1">
    <location>
        <begin position="94"/>
        <end position="106"/>
    </location>
</feature>
<evidence type="ECO:0000256" key="1">
    <source>
        <dbReference type="SAM" id="MobiDB-lite"/>
    </source>
</evidence>
<feature type="compositionally biased region" description="Basic and acidic residues" evidence="1">
    <location>
        <begin position="11"/>
        <end position="21"/>
    </location>
</feature>
<sequence length="222" mass="23751">MITTSCTEGRLAAEGRGDGDGGHGGGDGQMLGGQEMMASKRRGVATVGVRLKARDSGSVSSSSALHRRACHRLPHVRAADHRPSLAGRHPGLTGISTSRVGASAASTAHPPQRRKDTDKSPLLPWCGLVGLQQHPDPSSAPLPTQSRHRPVNNGKAEEYRTYFYSVLLSPCPMMKRARPSPATSLRHCRRLARGDPGTDLGTSARRRGRRDSSPTPSRCPMR</sequence>
<keyword evidence="3" id="KW-1185">Reference proteome</keyword>
<dbReference type="AlphaFoldDB" id="A0A6A6BL73"/>
<dbReference type="Proteomes" id="UP000799438">
    <property type="component" value="Unassembled WGS sequence"/>
</dbReference>
<evidence type="ECO:0000313" key="3">
    <source>
        <dbReference type="Proteomes" id="UP000799438"/>
    </source>
</evidence>
<proteinExistence type="predicted"/>
<dbReference type="RefSeq" id="XP_033400498.1">
    <property type="nucleotide sequence ID" value="XM_033535497.1"/>
</dbReference>
<feature type="region of interest" description="Disordered" evidence="1">
    <location>
        <begin position="177"/>
        <end position="222"/>
    </location>
</feature>
<name>A0A6A6BL73_9PEZI</name>
<feature type="compositionally biased region" description="Gly residues" evidence="1">
    <location>
        <begin position="22"/>
        <end position="31"/>
    </location>
</feature>